<dbReference type="EMBL" id="JAAGBB010000031">
    <property type="protein sequence ID" value="MBR0667187.1"/>
    <property type="molecule type" value="Genomic_DNA"/>
</dbReference>
<dbReference type="RefSeq" id="WP_211854966.1">
    <property type="nucleotide sequence ID" value="NZ_JAAGBB010000031.1"/>
</dbReference>
<name>A0ABS5F3R4_9PROT</name>
<dbReference type="InterPro" id="IPR016166">
    <property type="entry name" value="FAD-bd_PCMH"/>
</dbReference>
<feature type="domain" description="FAD-binding PCMH-type" evidence="3">
    <location>
        <begin position="15"/>
        <end position="185"/>
    </location>
</feature>
<keyword evidence="5" id="KW-1185">Reference proteome</keyword>
<evidence type="ECO:0000259" key="3">
    <source>
        <dbReference type="PROSITE" id="PS51387"/>
    </source>
</evidence>
<dbReference type="Gene3D" id="3.30.465.10">
    <property type="match status" value="1"/>
</dbReference>
<keyword evidence="1" id="KW-0274">FAD</keyword>
<keyword evidence="2" id="KW-0812">Transmembrane</keyword>
<dbReference type="InterPro" id="IPR006094">
    <property type="entry name" value="Oxid_FAD_bind_N"/>
</dbReference>
<keyword evidence="2" id="KW-1133">Transmembrane helix</keyword>
<evidence type="ECO:0000256" key="1">
    <source>
        <dbReference type="ARBA" id="ARBA00022827"/>
    </source>
</evidence>
<dbReference type="Proteomes" id="UP001196870">
    <property type="component" value="Unassembled WGS sequence"/>
</dbReference>
<keyword evidence="1" id="KW-0285">Flavoprotein</keyword>
<evidence type="ECO:0000313" key="4">
    <source>
        <dbReference type="EMBL" id="MBR0667187.1"/>
    </source>
</evidence>
<gene>
    <name evidence="4" type="ORF">GXW71_22700</name>
</gene>
<proteinExistence type="predicted"/>
<dbReference type="PANTHER" id="PTHR43762">
    <property type="entry name" value="L-GULONOLACTONE OXIDASE"/>
    <property type="match status" value="1"/>
</dbReference>
<evidence type="ECO:0000313" key="5">
    <source>
        <dbReference type="Proteomes" id="UP001196870"/>
    </source>
</evidence>
<dbReference type="InterPro" id="IPR010031">
    <property type="entry name" value="FAD_lactone_oxidase-like"/>
</dbReference>
<protein>
    <submittedName>
        <fullName evidence="4">FAD-binding oxidoreductase</fullName>
    </submittedName>
</protein>
<reference evidence="5" key="1">
    <citation type="journal article" date="2021" name="Syst. Appl. Microbiol.">
        <title>Roseomonas hellenica sp. nov., isolated from roots of wild-growing Alkanna tinctoria.</title>
        <authorList>
            <person name="Rat A."/>
            <person name="Naranjo H.D."/>
            <person name="Lebbe L."/>
            <person name="Cnockaert M."/>
            <person name="Krigas N."/>
            <person name="Grigoriadou K."/>
            <person name="Maloupa E."/>
            <person name="Willems A."/>
        </authorList>
    </citation>
    <scope>NUCLEOTIDE SEQUENCE [LARGE SCALE GENOMIC DNA]</scope>
    <source>
        <strain evidence="5">LMG 31523</strain>
    </source>
</reference>
<dbReference type="SUPFAM" id="SSF56176">
    <property type="entry name" value="FAD-binding/transporter-associated domain-like"/>
    <property type="match status" value="1"/>
</dbReference>
<accession>A0ABS5F3R4</accession>
<dbReference type="PANTHER" id="PTHR43762:SF1">
    <property type="entry name" value="D-ARABINONO-1,4-LACTONE OXIDASE"/>
    <property type="match status" value="1"/>
</dbReference>
<sequence>MVMWRSIERAGWGGVAAERMEAARPERIAALLATLREPGARGLLAVGAGCSYGDAGLNGGGRVLLTERLDRILEFDAQTGLMVAEPGVSVADVIAHFLPQGWCLPVVPGTGSVSLGGAVASDVHGKNQHRVGNFGDHVAWLDLLDADGNVRRLGPGQQGALFAATIGGMGMTGVITRIAIFLQRIPSSTMMVLREKVASLDALIACLAERSSRSEFSVAWIDGQAADPALGRGVVESADWSDEDAPPQPVSPFRVPFTPPASLVVPLVMRRFNHRYWHAVPDRRAAVPRRAQAFFFPLDRVVGWNRLYGPRGFLQFQCVVRDAAALAPMLRACRAISPTLVVLKAMQGTGRGLMSFGITGWSLAMDFPAGPDTMALLQRLHAQTAEADGQIYLAKDIAMTAENLPRMYRKLDRFRGALRDVDPRLSWQSSLFRRLKLFP</sequence>
<comment type="caution">
    <text evidence="4">The sequence shown here is derived from an EMBL/GenBank/DDBJ whole genome shotgun (WGS) entry which is preliminary data.</text>
</comment>
<feature type="transmembrane region" description="Helical" evidence="2">
    <location>
        <begin position="160"/>
        <end position="182"/>
    </location>
</feature>
<evidence type="ECO:0000256" key="2">
    <source>
        <dbReference type="SAM" id="Phobius"/>
    </source>
</evidence>
<organism evidence="4 5">
    <name type="scientific">Plastoroseomonas hellenica</name>
    <dbReference type="NCBI Taxonomy" id="2687306"/>
    <lineage>
        <taxon>Bacteria</taxon>
        <taxon>Pseudomonadati</taxon>
        <taxon>Pseudomonadota</taxon>
        <taxon>Alphaproteobacteria</taxon>
        <taxon>Acetobacterales</taxon>
        <taxon>Acetobacteraceae</taxon>
        <taxon>Plastoroseomonas</taxon>
    </lineage>
</organism>
<dbReference type="InterPro" id="IPR016169">
    <property type="entry name" value="FAD-bd_PCMH_sub2"/>
</dbReference>
<dbReference type="InterPro" id="IPR036318">
    <property type="entry name" value="FAD-bd_PCMH-like_sf"/>
</dbReference>
<dbReference type="Pfam" id="PF01565">
    <property type="entry name" value="FAD_binding_4"/>
    <property type="match status" value="1"/>
</dbReference>
<keyword evidence="2" id="KW-0472">Membrane</keyword>
<dbReference type="PROSITE" id="PS51387">
    <property type="entry name" value="FAD_PCMH"/>
    <property type="match status" value="1"/>
</dbReference>